<proteinExistence type="predicted"/>
<accession>A0A4V3ENB2</accession>
<evidence type="ECO:0000313" key="2">
    <source>
        <dbReference type="EMBL" id="TDT33138.1"/>
    </source>
</evidence>
<name>A0A4V3ENB2_9ACTN</name>
<organism evidence="2 3">
    <name type="scientific">Naumannella halotolerans</name>
    <dbReference type="NCBI Taxonomy" id="993414"/>
    <lineage>
        <taxon>Bacteria</taxon>
        <taxon>Bacillati</taxon>
        <taxon>Actinomycetota</taxon>
        <taxon>Actinomycetes</taxon>
        <taxon>Propionibacteriales</taxon>
        <taxon>Propionibacteriaceae</taxon>
        <taxon>Naumannella</taxon>
    </lineage>
</organism>
<dbReference type="EMBL" id="SOAW01000001">
    <property type="protein sequence ID" value="TDT33138.1"/>
    <property type="molecule type" value="Genomic_DNA"/>
</dbReference>
<dbReference type="AlphaFoldDB" id="A0A4V3ENB2"/>
<feature type="compositionally biased region" description="Basic and acidic residues" evidence="1">
    <location>
        <begin position="109"/>
        <end position="122"/>
    </location>
</feature>
<feature type="region of interest" description="Disordered" evidence="1">
    <location>
        <begin position="39"/>
        <end position="193"/>
    </location>
</feature>
<evidence type="ECO:0000313" key="3">
    <source>
        <dbReference type="Proteomes" id="UP000295371"/>
    </source>
</evidence>
<keyword evidence="3" id="KW-1185">Reference proteome</keyword>
<sequence length="230" mass="24981">MNIAQIAMVHTGPVSVSVCSRIRGTMCCGPWLMLMATGQTKGPSTTAPANPTIVTRNGSPGAERPEGTDAQRYRQQQRVTDAHEQRTRPGRSTQPGELTEDPVLQLEPGPDRPYARQRDRDPPSPGRQVLPVEEQKKIGRRERLSVGRGGAGRTDAEPGWTDPSPVHVSTSTCPRLPNLPLSAPAQPPPVRACPTSPCPRMPSLRPCPRLPSLRPPVPVRFRALSPRARS</sequence>
<dbReference type="Proteomes" id="UP000295371">
    <property type="component" value="Unassembled WGS sequence"/>
</dbReference>
<comment type="caution">
    <text evidence="2">The sequence shown here is derived from an EMBL/GenBank/DDBJ whole genome shotgun (WGS) entry which is preliminary data.</text>
</comment>
<feature type="compositionally biased region" description="Basic and acidic residues" evidence="1">
    <location>
        <begin position="63"/>
        <end position="72"/>
    </location>
</feature>
<protein>
    <submittedName>
        <fullName evidence="2">Uncharacterized protein</fullName>
    </submittedName>
</protein>
<gene>
    <name evidence="2" type="ORF">CLV29_0741</name>
</gene>
<feature type="compositionally biased region" description="Polar residues" evidence="1">
    <location>
        <begin position="39"/>
        <end position="58"/>
    </location>
</feature>
<feature type="compositionally biased region" description="Basic and acidic residues" evidence="1">
    <location>
        <begin position="133"/>
        <end position="145"/>
    </location>
</feature>
<reference evidence="2 3" key="1">
    <citation type="submission" date="2019-03" db="EMBL/GenBank/DDBJ databases">
        <title>Genomic Encyclopedia of Archaeal and Bacterial Type Strains, Phase II (KMG-II): from individual species to whole genera.</title>
        <authorList>
            <person name="Goeker M."/>
        </authorList>
    </citation>
    <scope>NUCLEOTIDE SEQUENCE [LARGE SCALE GENOMIC DNA]</scope>
    <source>
        <strain evidence="2 3">DSM 24323</strain>
    </source>
</reference>
<evidence type="ECO:0000256" key="1">
    <source>
        <dbReference type="SAM" id="MobiDB-lite"/>
    </source>
</evidence>